<gene>
    <name evidence="1" type="ORF">L195_g038661</name>
</gene>
<feature type="non-terminal residue" evidence="1">
    <location>
        <position position="1"/>
    </location>
</feature>
<dbReference type="Proteomes" id="UP000236291">
    <property type="component" value="Unassembled WGS sequence"/>
</dbReference>
<accession>A0A2K3LVR1</accession>
<evidence type="ECO:0000313" key="1">
    <source>
        <dbReference type="EMBL" id="PNX82631.1"/>
    </source>
</evidence>
<evidence type="ECO:0000313" key="2">
    <source>
        <dbReference type="Proteomes" id="UP000236291"/>
    </source>
</evidence>
<dbReference type="EMBL" id="ASHM01042421">
    <property type="protein sequence ID" value="PNX82631.1"/>
    <property type="molecule type" value="Genomic_DNA"/>
</dbReference>
<protein>
    <submittedName>
        <fullName evidence="1">Uncharacterized protein</fullName>
    </submittedName>
</protein>
<proteinExistence type="predicted"/>
<reference evidence="1 2" key="1">
    <citation type="journal article" date="2014" name="Am. J. Bot.">
        <title>Genome assembly and annotation for red clover (Trifolium pratense; Fabaceae).</title>
        <authorList>
            <person name="Istvanek J."/>
            <person name="Jaros M."/>
            <person name="Krenek A."/>
            <person name="Repkova J."/>
        </authorList>
    </citation>
    <scope>NUCLEOTIDE SEQUENCE [LARGE SCALE GENOMIC DNA]</scope>
    <source>
        <strain evidence="2">cv. Tatra</strain>
        <tissue evidence="1">Young leaves</tissue>
    </source>
</reference>
<comment type="caution">
    <text evidence="1">The sequence shown here is derived from an EMBL/GenBank/DDBJ whole genome shotgun (WGS) entry which is preliminary data.</text>
</comment>
<sequence length="111" mass="12723">VSGGCWLLVIEEFVVQRWFEGCGGCDGYELEAMRGVVMRCMTSKCWIWCHWVSSYLDDLFRVSVDCLKADCELRLMPMFSLYRFPINFGSRSCFLDSDVPSTFDSSSGVRV</sequence>
<dbReference type="AlphaFoldDB" id="A0A2K3LVR1"/>
<reference evidence="1 2" key="2">
    <citation type="journal article" date="2017" name="Front. Plant Sci.">
        <title>Gene Classification and Mining of Molecular Markers Useful in Red Clover (Trifolium pratense) Breeding.</title>
        <authorList>
            <person name="Istvanek J."/>
            <person name="Dluhosova J."/>
            <person name="Dluhos P."/>
            <person name="Patkova L."/>
            <person name="Nedelnik J."/>
            <person name="Repkova J."/>
        </authorList>
    </citation>
    <scope>NUCLEOTIDE SEQUENCE [LARGE SCALE GENOMIC DNA]</scope>
    <source>
        <strain evidence="2">cv. Tatra</strain>
        <tissue evidence="1">Young leaves</tissue>
    </source>
</reference>
<name>A0A2K3LVR1_TRIPR</name>
<organism evidence="1 2">
    <name type="scientific">Trifolium pratense</name>
    <name type="common">Red clover</name>
    <dbReference type="NCBI Taxonomy" id="57577"/>
    <lineage>
        <taxon>Eukaryota</taxon>
        <taxon>Viridiplantae</taxon>
        <taxon>Streptophyta</taxon>
        <taxon>Embryophyta</taxon>
        <taxon>Tracheophyta</taxon>
        <taxon>Spermatophyta</taxon>
        <taxon>Magnoliopsida</taxon>
        <taxon>eudicotyledons</taxon>
        <taxon>Gunneridae</taxon>
        <taxon>Pentapetalae</taxon>
        <taxon>rosids</taxon>
        <taxon>fabids</taxon>
        <taxon>Fabales</taxon>
        <taxon>Fabaceae</taxon>
        <taxon>Papilionoideae</taxon>
        <taxon>50 kb inversion clade</taxon>
        <taxon>NPAAA clade</taxon>
        <taxon>Hologalegina</taxon>
        <taxon>IRL clade</taxon>
        <taxon>Trifolieae</taxon>
        <taxon>Trifolium</taxon>
    </lineage>
</organism>